<dbReference type="InterPro" id="IPR045210">
    <property type="entry name" value="RING-Ubox_PUB"/>
</dbReference>
<keyword evidence="9" id="KW-1185">Reference proteome</keyword>
<dbReference type="SUPFAM" id="SSF48371">
    <property type="entry name" value="ARM repeat"/>
    <property type="match status" value="1"/>
</dbReference>
<evidence type="ECO:0000256" key="5">
    <source>
        <dbReference type="RuleBase" id="RU369093"/>
    </source>
</evidence>
<accession>A0ABC9EBN4</accession>
<evidence type="ECO:0000256" key="2">
    <source>
        <dbReference type="ARBA" id="ARBA00004906"/>
    </source>
</evidence>
<evidence type="ECO:0000256" key="1">
    <source>
        <dbReference type="ARBA" id="ARBA00000900"/>
    </source>
</evidence>
<comment type="pathway">
    <text evidence="2 5">Protein modification; protein ubiquitination.</text>
</comment>
<feature type="region of interest" description="Disordered" evidence="6">
    <location>
        <begin position="24"/>
        <end position="44"/>
    </location>
</feature>
<dbReference type="Pfam" id="PF25598">
    <property type="entry name" value="ARM_PUB"/>
    <property type="match status" value="1"/>
</dbReference>
<keyword evidence="4 5" id="KW-0833">Ubl conjugation pathway</keyword>
<protein>
    <recommendedName>
        <fullName evidence="5 7">U-box domain-containing protein</fullName>
        <ecNumber evidence="5">2.3.2.27</ecNumber>
    </recommendedName>
    <alternativeName>
        <fullName evidence="5">RING-type E3 ubiquitin transferase PUB</fullName>
    </alternativeName>
</protein>
<dbReference type="InterPro" id="IPR013083">
    <property type="entry name" value="Znf_RING/FYVE/PHD"/>
</dbReference>
<proteinExistence type="predicted"/>
<evidence type="ECO:0000313" key="9">
    <source>
        <dbReference type="Proteomes" id="UP001497457"/>
    </source>
</evidence>
<dbReference type="FunFam" id="3.30.40.10:FF:000442">
    <property type="entry name" value="RING-type E3 ubiquitin transferase"/>
    <property type="match status" value="1"/>
</dbReference>
<dbReference type="SMART" id="SM00504">
    <property type="entry name" value="Ubox"/>
    <property type="match status" value="1"/>
</dbReference>
<gene>
    <name evidence="8" type="ORF">URODEC1_LOCUS93798</name>
</gene>
<keyword evidence="3 5" id="KW-0808">Transferase</keyword>
<dbReference type="PROSITE" id="PS51698">
    <property type="entry name" value="U_BOX"/>
    <property type="match status" value="1"/>
</dbReference>
<sequence>MVTPVSRSRHRPRAVRVAVAEIPLSTRRTTRQQQTAPAPAAAEPAVPGHFLCPISLDMMRDPVTAPTGITYDRASVEGWLDRGHSTCPVTGRPLRAEDLIPNHATRRMIQEWCVANRALGVERVPTPRVPVSAADAAELLAAVPAAARRGDGSACRQLAARARALGKESERNRRCLAAAGAARALSSAFGQHVDRLALTALTATGALEEILAALVLFFPLDEESRRHIASPASLDATVSIMSRGDATARATAAVVLREIASSCDAECLDAMCEADGIHEALVKLLEKPVSPPATKAALVTAYYLVQHADHRAASRLLELGIVRLLVELLVDADKGTTEKALAVLDSLLLTEEGRGDACAHALAVPVLVKKMQHVSDMATEFAVSALWRLCKNDGFSGGEIEGTCKAEALQVGAFQKLLLLLQVGCMGVTKERASELLRLLNGPRSGVECIESVDFKGLKRPFLFILNLLGASGTEEMPCPFGRLLCPPKLQS</sequence>
<evidence type="ECO:0000256" key="4">
    <source>
        <dbReference type="ARBA" id="ARBA00022786"/>
    </source>
</evidence>
<dbReference type="Gene3D" id="1.25.10.10">
    <property type="entry name" value="Leucine-rich Repeat Variant"/>
    <property type="match status" value="1"/>
</dbReference>
<dbReference type="PANTHER" id="PTHR22849:SF157">
    <property type="entry name" value="U-BOX DOMAIN-CONTAINING PROTEIN"/>
    <property type="match status" value="1"/>
</dbReference>
<dbReference type="Pfam" id="PF04564">
    <property type="entry name" value="U-box"/>
    <property type="match status" value="1"/>
</dbReference>
<dbReference type="EC" id="2.3.2.27" evidence="5"/>
<reference evidence="8" key="1">
    <citation type="submission" date="2024-10" db="EMBL/GenBank/DDBJ databases">
        <authorList>
            <person name="Ryan C."/>
        </authorList>
    </citation>
    <scope>NUCLEOTIDE SEQUENCE [LARGE SCALE GENOMIC DNA]</scope>
</reference>
<dbReference type="EMBL" id="OZ075146">
    <property type="protein sequence ID" value="CAL5054458.1"/>
    <property type="molecule type" value="Genomic_DNA"/>
</dbReference>
<organism evidence="8 9">
    <name type="scientific">Urochloa decumbens</name>
    <dbReference type="NCBI Taxonomy" id="240449"/>
    <lineage>
        <taxon>Eukaryota</taxon>
        <taxon>Viridiplantae</taxon>
        <taxon>Streptophyta</taxon>
        <taxon>Embryophyta</taxon>
        <taxon>Tracheophyta</taxon>
        <taxon>Spermatophyta</taxon>
        <taxon>Magnoliopsida</taxon>
        <taxon>Liliopsida</taxon>
        <taxon>Poales</taxon>
        <taxon>Poaceae</taxon>
        <taxon>PACMAD clade</taxon>
        <taxon>Panicoideae</taxon>
        <taxon>Panicodae</taxon>
        <taxon>Paniceae</taxon>
        <taxon>Melinidinae</taxon>
        <taxon>Urochloa</taxon>
    </lineage>
</organism>
<dbReference type="SUPFAM" id="SSF57850">
    <property type="entry name" value="RING/U-box"/>
    <property type="match status" value="1"/>
</dbReference>
<evidence type="ECO:0000259" key="7">
    <source>
        <dbReference type="PROSITE" id="PS51698"/>
    </source>
</evidence>
<name>A0ABC9EBN4_9POAL</name>
<comment type="function">
    <text evidence="5">Functions as an E3 ubiquitin ligase.</text>
</comment>
<dbReference type="InterPro" id="IPR011989">
    <property type="entry name" value="ARM-like"/>
</dbReference>
<feature type="domain" description="U-box" evidence="7">
    <location>
        <begin position="45"/>
        <end position="119"/>
    </location>
</feature>
<dbReference type="PANTHER" id="PTHR22849">
    <property type="entry name" value="WDSAM1 PROTEIN"/>
    <property type="match status" value="1"/>
</dbReference>
<dbReference type="Proteomes" id="UP001497457">
    <property type="component" value="Chromosome 36b"/>
</dbReference>
<dbReference type="GO" id="GO:0061630">
    <property type="term" value="F:ubiquitin protein ligase activity"/>
    <property type="evidence" value="ECO:0007669"/>
    <property type="project" value="UniProtKB-UniRule"/>
</dbReference>
<evidence type="ECO:0000256" key="3">
    <source>
        <dbReference type="ARBA" id="ARBA00022679"/>
    </source>
</evidence>
<dbReference type="AlphaFoldDB" id="A0ABC9EBN4"/>
<dbReference type="InterPro" id="IPR003613">
    <property type="entry name" value="Ubox_domain"/>
</dbReference>
<comment type="catalytic activity">
    <reaction evidence="1 5">
        <text>S-ubiquitinyl-[E2 ubiquitin-conjugating enzyme]-L-cysteine + [acceptor protein]-L-lysine = [E2 ubiquitin-conjugating enzyme]-L-cysteine + N(6)-ubiquitinyl-[acceptor protein]-L-lysine.</text>
        <dbReference type="EC" id="2.3.2.27"/>
    </reaction>
</comment>
<dbReference type="InterPro" id="IPR058678">
    <property type="entry name" value="ARM_PUB"/>
</dbReference>
<dbReference type="CDD" id="cd16664">
    <property type="entry name" value="RING-Ubox_PUB"/>
    <property type="match status" value="1"/>
</dbReference>
<dbReference type="InterPro" id="IPR045185">
    <property type="entry name" value="PUB22/23/24-like"/>
</dbReference>
<dbReference type="InterPro" id="IPR016024">
    <property type="entry name" value="ARM-type_fold"/>
</dbReference>
<evidence type="ECO:0000313" key="8">
    <source>
        <dbReference type="EMBL" id="CAL5054458.1"/>
    </source>
</evidence>
<feature type="compositionally biased region" description="Low complexity" evidence="6">
    <location>
        <begin position="31"/>
        <end position="44"/>
    </location>
</feature>
<evidence type="ECO:0000256" key="6">
    <source>
        <dbReference type="SAM" id="MobiDB-lite"/>
    </source>
</evidence>
<dbReference type="Gene3D" id="3.30.40.10">
    <property type="entry name" value="Zinc/RING finger domain, C3HC4 (zinc finger)"/>
    <property type="match status" value="1"/>
</dbReference>
<dbReference type="GO" id="GO:0016567">
    <property type="term" value="P:protein ubiquitination"/>
    <property type="evidence" value="ECO:0007669"/>
    <property type="project" value="UniProtKB-UniRule"/>
</dbReference>